<feature type="domain" description="N-acyltransferase N-terminal" evidence="1">
    <location>
        <begin position="5"/>
        <end position="135"/>
    </location>
</feature>
<sequence>MNRDFLELMMEKTGFPQEAKTELLRCADSLAASGQEAALDGAVEFFYENELSMPLTSPLILDIGERASVSPYTVWLLFLIEAAVPTREAYAQAGLSEEIFWNTFQDLKYKLLECREVQGVWGNFVSFWYPIFYTCDIFKLGRLEYENTTYAWEEPYIKNGYAIKHGDPVKSVHIPSSGEPFEEAARLASYRLAYEFFREELNGGPLVCVCDSWLLYPDYQQILSPSSNILSFQKDFDVISSRTEEEFHDIWRVFGGDYQRPLSQLPEKTSMQRAFKEYLLQGKKTGEGFGVLIFDGEKICNR</sequence>
<dbReference type="Pfam" id="PF18082">
    <property type="entry name" value="NAT_N"/>
    <property type="match status" value="1"/>
</dbReference>
<feature type="domain" description="GNAT-like C-terminal" evidence="2">
    <location>
        <begin position="137"/>
        <end position="292"/>
    </location>
</feature>
<reference evidence="3 4" key="1">
    <citation type="submission" date="2022-06" db="EMBL/GenBank/DDBJ databases">
        <title>Isolation of gut microbiota from human fecal samples.</title>
        <authorList>
            <person name="Pamer E.G."/>
            <person name="Barat B."/>
            <person name="Waligurski E."/>
            <person name="Medina S."/>
            <person name="Paddock L."/>
            <person name="Mostad J."/>
        </authorList>
    </citation>
    <scope>NUCLEOTIDE SEQUENCE [LARGE SCALE GENOMIC DNA]</scope>
    <source>
        <strain evidence="3 4">DFI.9.73</strain>
    </source>
</reference>
<evidence type="ECO:0000259" key="2">
    <source>
        <dbReference type="Pfam" id="PF18164"/>
    </source>
</evidence>
<dbReference type="InterPro" id="IPR041644">
    <property type="entry name" value="GNAT_C"/>
</dbReference>
<protein>
    <submittedName>
        <fullName evidence="3">Acyltransferase domain-containing protein</fullName>
    </submittedName>
</protein>
<comment type="caution">
    <text evidence="3">The sequence shown here is derived from an EMBL/GenBank/DDBJ whole genome shotgun (WGS) entry which is preliminary data.</text>
</comment>
<keyword evidence="3" id="KW-0012">Acyltransferase</keyword>
<dbReference type="Gene3D" id="3.40.630.120">
    <property type="match status" value="1"/>
</dbReference>
<dbReference type="Pfam" id="PF18164">
    <property type="entry name" value="GNAT_C"/>
    <property type="match status" value="1"/>
</dbReference>
<evidence type="ECO:0000313" key="3">
    <source>
        <dbReference type="EMBL" id="MCQ4839533.1"/>
    </source>
</evidence>
<dbReference type="EMBL" id="JANFZH010000011">
    <property type="protein sequence ID" value="MCQ4839533.1"/>
    <property type="molecule type" value="Genomic_DNA"/>
</dbReference>
<gene>
    <name evidence="3" type="ORF">NE695_06325</name>
</gene>
<dbReference type="Proteomes" id="UP001524473">
    <property type="component" value="Unassembled WGS sequence"/>
</dbReference>
<accession>A0ABT1RY79</accession>
<evidence type="ECO:0000259" key="1">
    <source>
        <dbReference type="Pfam" id="PF18082"/>
    </source>
</evidence>
<dbReference type="InterPro" id="IPR041273">
    <property type="entry name" value="NAT_N"/>
</dbReference>
<keyword evidence="3" id="KW-0808">Transferase</keyword>
<proteinExistence type="predicted"/>
<evidence type="ECO:0000313" key="4">
    <source>
        <dbReference type="Proteomes" id="UP001524473"/>
    </source>
</evidence>
<dbReference type="RefSeq" id="WP_066864553.1">
    <property type="nucleotide sequence ID" value="NZ_CABKVV010000014.1"/>
</dbReference>
<dbReference type="GO" id="GO:0016746">
    <property type="term" value="F:acyltransferase activity"/>
    <property type="evidence" value="ECO:0007669"/>
    <property type="project" value="UniProtKB-KW"/>
</dbReference>
<name>A0ABT1RY79_9FIRM</name>
<organism evidence="3 4">
    <name type="scientific">Neglectibacter timonensis</name>
    <dbReference type="NCBI Taxonomy" id="1776382"/>
    <lineage>
        <taxon>Bacteria</taxon>
        <taxon>Bacillati</taxon>
        <taxon>Bacillota</taxon>
        <taxon>Clostridia</taxon>
        <taxon>Eubacteriales</taxon>
        <taxon>Oscillospiraceae</taxon>
        <taxon>Neglectibacter</taxon>
    </lineage>
</organism>
<keyword evidence="4" id="KW-1185">Reference proteome</keyword>
<dbReference type="GeneID" id="90532602"/>